<evidence type="ECO:0000313" key="15">
    <source>
        <dbReference type="Ensembl" id="ENSATEP00000054378.2"/>
    </source>
</evidence>
<keyword evidence="8" id="KW-0804">Transcription</keyword>
<evidence type="ECO:0000256" key="3">
    <source>
        <dbReference type="ARBA" id="ARBA00022491"/>
    </source>
</evidence>
<keyword evidence="7" id="KW-0805">Transcription regulation</keyword>
<keyword evidence="16" id="KW-1185">Reference proteome</keyword>
<reference evidence="15" key="2">
    <citation type="submission" date="2025-08" db="UniProtKB">
        <authorList>
            <consortium name="Ensembl"/>
        </authorList>
    </citation>
    <scope>IDENTIFICATION</scope>
</reference>
<evidence type="ECO:0000256" key="2">
    <source>
        <dbReference type="ARBA" id="ARBA00005969"/>
    </source>
</evidence>
<gene>
    <name evidence="15" type="primary">TLE4</name>
</gene>
<dbReference type="PROSITE" id="PS50294">
    <property type="entry name" value="WD_REPEATS_REGION"/>
    <property type="match status" value="1"/>
</dbReference>
<evidence type="ECO:0000256" key="1">
    <source>
        <dbReference type="ARBA" id="ARBA00004123"/>
    </source>
</evidence>
<dbReference type="Proteomes" id="UP000265040">
    <property type="component" value="Chromosome 9"/>
</dbReference>
<feature type="repeat" description="WD" evidence="11">
    <location>
        <begin position="521"/>
        <end position="562"/>
    </location>
</feature>
<dbReference type="InterPro" id="IPR005617">
    <property type="entry name" value="Groucho/TLE_N"/>
</dbReference>
<dbReference type="InterPro" id="IPR015943">
    <property type="entry name" value="WD40/YVTN_repeat-like_dom_sf"/>
</dbReference>
<dbReference type="Pfam" id="PF00400">
    <property type="entry name" value="WD40"/>
    <property type="match status" value="6"/>
</dbReference>
<keyword evidence="9" id="KW-0539">Nucleus</keyword>
<name>A0A7N6AXC1_ANATE</name>
<evidence type="ECO:0000256" key="6">
    <source>
        <dbReference type="ARBA" id="ARBA00022843"/>
    </source>
</evidence>
<dbReference type="SMART" id="SM00320">
    <property type="entry name" value="WD40"/>
    <property type="match status" value="7"/>
</dbReference>
<protein>
    <recommendedName>
        <fullName evidence="14">Groucho/TLE N-terminal Q-rich domain-containing protein</fullName>
    </recommendedName>
</protein>
<evidence type="ECO:0000256" key="9">
    <source>
        <dbReference type="ARBA" id="ARBA00023242"/>
    </source>
</evidence>
<evidence type="ECO:0000256" key="10">
    <source>
        <dbReference type="ARBA" id="ARBA00045617"/>
    </source>
</evidence>
<dbReference type="PROSITE" id="PS50082">
    <property type="entry name" value="WD_REPEATS_2"/>
    <property type="match status" value="2"/>
</dbReference>
<evidence type="ECO:0000256" key="12">
    <source>
        <dbReference type="SAM" id="Coils"/>
    </source>
</evidence>
<dbReference type="InterPro" id="IPR009146">
    <property type="entry name" value="Groucho_enhance"/>
</dbReference>
<dbReference type="PANTHER" id="PTHR10814">
    <property type="entry name" value="TRANSDUCIN-LIKE ENHANCER PROTEIN"/>
    <property type="match status" value="1"/>
</dbReference>
<evidence type="ECO:0000256" key="4">
    <source>
        <dbReference type="ARBA" id="ARBA00022574"/>
    </source>
</evidence>
<dbReference type="GeneTree" id="ENSGT01030000234519"/>
<sequence>MIRDLSKMYPPARHPVPHQPGQPFKFTVTESCDRIKEEFQFLQAQYHSLKLECEKLASEKTEMQRHYVMYYEMSYGLNIEMHKQAEIVKRLNAICAQVIPFLSQEVRLKGSCHCELSCRWQQQLQAQHLSHGHAIPVPLTPHPAGLQPPLPPGAGTASLLALSSALSHQLPLKDERKHHDNNGEHPRGEACSVCVCCTVVVCMFVFVCVCKCRHQTSGSDSELQMSAAVKLKRAHYCNSWCIKVTCAELTCKCSHMYQTVFCLLAPGLRTPLAVPCSYPGPFGMVPHPGMNGELSGVGAAYTGLHNISPQMSAVAAAAVAAYGRTQVVGFDPHHHIRVPGLPPNLSGIPGGKPAYSFHVSADGQMQPVPFPPDALIGPGIPRHARQINTLTHGEVVCAVTISNPTRHVYTGGKGCVKVWDISHPGNKTPVSQLDCLNRDNYIRSCRLLPDGRTLIVGGEASTLSIWDLATPTPRIKAELTSSAPACYALAISPDSKVCFSCCSDGNIAVWDLHNQTLVRQFQGHTDGASCIDISNDGTKLWTGGLDNTVRSWDLREGRQLQQHDFTSQIFSLGYCPTGEWLAVGMENSNVEVLHVTKPDKYQLHLHESCVLSLRFAHCGKWFVSTGKDNLLNAWRTPYGASIFQSKESSSVLSCDISIDDKYIVTGSGDKKATVYEVIY</sequence>
<dbReference type="AlphaFoldDB" id="A0A7N6AXC1"/>
<comment type="similarity">
    <text evidence="2">Belongs to the WD repeat Groucho/TLE family.</text>
</comment>
<reference evidence="15" key="3">
    <citation type="submission" date="2025-09" db="UniProtKB">
        <authorList>
            <consortium name="Ensembl"/>
        </authorList>
    </citation>
    <scope>IDENTIFICATION</scope>
</reference>
<dbReference type="PANTHER" id="PTHR10814:SF31">
    <property type="entry name" value="TRANSDUCIN-LIKE ENHANCER PROTEIN 4"/>
    <property type="match status" value="1"/>
</dbReference>
<accession>A0A7N6AXC1</accession>
<dbReference type="InterPro" id="IPR019775">
    <property type="entry name" value="WD40_repeat_CS"/>
</dbReference>
<dbReference type="GO" id="GO:0005634">
    <property type="term" value="C:nucleus"/>
    <property type="evidence" value="ECO:0007669"/>
    <property type="project" value="UniProtKB-SubCell"/>
</dbReference>
<dbReference type="GO" id="GO:0005667">
    <property type="term" value="C:transcription regulator complex"/>
    <property type="evidence" value="ECO:0007669"/>
    <property type="project" value="TreeGrafter"/>
</dbReference>
<dbReference type="PROSITE" id="PS00678">
    <property type="entry name" value="WD_REPEATS_1"/>
    <property type="match status" value="2"/>
</dbReference>
<dbReference type="Pfam" id="PF03920">
    <property type="entry name" value="TLE_N"/>
    <property type="match status" value="1"/>
</dbReference>
<comment type="subcellular location">
    <subcellularLocation>
        <location evidence="1">Nucleus</location>
    </subcellularLocation>
</comment>
<dbReference type="InterPro" id="IPR036322">
    <property type="entry name" value="WD40_repeat_dom_sf"/>
</dbReference>
<organism evidence="15 16">
    <name type="scientific">Anabas testudineus</name>
    <name type="common">Climbing perch</name>
    <name type="synonym">Anthias testudineus</name>
    <dbReference type="NCBI Taxonomy" id="64144"/>
    <lineage>
        <taxon>Eukaryota</taxon>
        <taxon>Metazoa</taxon>
        <taxon>Chordata</taxon>
        <taxon>Craniata</taxon>
        <taxon>Vertebrata</taxon>
        <taxon>Euteleostomi</taxon>
        <taxon>Actinopterygii</taxon>
        <taxon>Neopterygii</taxon>
        <taxon>Teleostei</taxon>
        <taxon>Neoteleostei</taxon>
        <taxon>Acanthomorphata</taxon>
        <taxon>Anabantaria</taxon>
        <taxon>Anabantiformes</taxon>
        <taxon>Anabantoidei</taxon>
        <taxon>Anabantidae</taxon>
        <taxon>Anabas</taxon>
    </lineage>
</organism>
<keyword evidence="6" id="KW-0832">Ubl conjugation</keyword>
<keyword evidence="4 11" id="KW-0853">WD repeat</keyword>
<keyword evidence="3" id="KW-0678">Repressor</keyword>
<evidence type="ECO:0000313" key="16">
    <source>
        <dbReference type="Proteomes" id="UP000265040"/>
    </source>
</evidence>
<evidence type="ECO:0000259" key="14">
    <source>
        <dbReference type="Pfam" id="PF03920"/>
    </source>
</evidence>
<keyword evidence="5" id="KW-0677">Repeat</keyword>
<evidence type="ECO:0000256" key="5">
    <source>
        <dbReference type="ARBA" id="ARBA00022737"/>
    </source>
</evidence>
<reference evidence="15" key="1">
    <citation type="submission" date="2021-04" db="EMBL/GenBank/DDBJ databases">
        <authorList>
            <consortium name="Wellcome Sanger Institute Data Sharing"/>
        </authorList>
    </citation>
    <scope>NUCLEOTIDE SEQUENCE [LARGE SCALE GENOMIC DNA]</scope>
</reference>
<dbReference type="FunFam" id="2.130.10.10:FF:000001">
    <property type="entry name" value="transducin-like enhancer protein 3 isoform X1"/>
    <property type="match status" value="1"/>
</dbReference>
<dbReference type="InterPro" id="IPR001680">
    <property type="entry name" value="WD40_rpt"/>
</dbReference>
<feature type="coiled-coil region" evidence="12">
    <location>
        <begin position="32"/>
        <end position="59"/>
    </location>
</feature>
<feature type="domain" description="Groucho/TLE N-terminal Q-rich" evidence="14">
    <location>
        <begin position="24"/>
        <end position="106"/>
    </location>
</feature>
<evidence type="ECO:0000256" key="8">
    <source>
        <dbReference type="ARBA" id="ARBA00023163"/>
    </source>
</evidence>
<evidence type="ECO:0000256" key="11">
    <source>
        <dbReference type="PROSITE-ProRule" id="PRU00221"/>
    </source>
</evidence>
<dbReference type="PRINTS" id="PR01850">
    <property type="entry name" value="GROUCHOFAMLY"/>
</dbReference>
<feature type="region of interest" description="Disordered" evidence="13">
    <location>
        <begin position="1"/>
        <end position="20"/>
    </location>
</feature>
<evidence type="ECO:0000256" key="7">
    <source>
        <dbReference type="ARBA" id="ARBA00023015"/>
    </source>
</evidence>
<keyword evidence="12" id="KW-0175">Coiled coil</keyword>
<dbReference type="Ensembl" id="ENSATET00000063836.2">
    <property type="protein sequence ID" value="ENSATEP00000054378.2"/>
    <property type="gene ID" value="ENSATEG00000023088.3"/>
</dbReference>
<dbReference type="CDD" id="cd00200">
    <property type="entry name" value="WD40"/>
    <property type="match status" value="1"/>
</dbReference>
<comment type="function">
    <text evidence="10">Transcriptional corepressor that binds to a number of transcription factors. Inhibits the transcriptional activation mediated by CTNNB1 and TCF family members in Wnt signaling. The effects of full-length TLE family members may be modulated by association with dominant-negative AES.</text>
</comment>
<proteinExistence type="inferred from homology"/>
<dbReference type="Gene3D" id="2.130.10.10">
    <property type="entry name" value="YVTN repeat-like/Quinoprotein amine dehydrogenase"/>
    <property type="match status" value="1"/>
</dbReference>
<feature type="repeat" description="WD" evidence="11">
    <location>
        <begin position="479"/>
        <end position="520"/>
    </location>
</feature>
<evidence type="ECO:0000256" key="13">
    <source>
        <dbReference type="SAM" id="MobiDB-lite"/>
    </source>
</evidence>
<dbReference type="GO" id="GO:0090090">
    <property type="term" value="P:negative regulation of canonical Wnt signaling pathway"/>
    <property type="evidence" value="ECO:0007669"/>
    <property type="project" value="TreeGrafter"/>
</dbReference>
<dbReference type="SUPFAM" id="SSF50978">
    <property type="entry name" value="WD40 repeat-like"/>
    <property type="match status" value="1"/>
</dbReference>
<dbReference type="GO" id="GO:0003714">
    <property type="term" value="F:transcription corepressor activity"/>
    <property type="evidence" value="ECO:0007669"/>
    <property type="project" value="TreeGrafter"/>
</dbReference>